<keyword evidence="1" id="KW-0472">Membrane</keyword>
<evidence type="ECO:0000313" key="2">
    <source>
        <dbReference type="EMBL" id="OPJ54814.1"/>
    </source>
</evidence>
<dbReference type="Proteomes" id="UP000190140">
    <property type="component" value="Unassembled WGS sequence"/>
</dbReference>
<dbReference type="Pfam" id="PF07235">
    <property type="entry name" value="DUF1427"/>
    <property type="match status" value="1"/>
</dbReference>
<dbReference type="InterPro" id="IPR020017">
    <property type="entry name" value="XapX_domain"/>
</dbReference>
<dbReference type="OrthoDB" id="8778565at2"/>
<evidence type="ECO:0000313" key="3">
    <source>
        <dbReference type="Proteomes" id="UP000190140"/>
    </source>
</evidence>
<protein>
    <recommendedName>
        <fullName evidence="4">XapX domain protein</fullName>
    </recommendedName>
</protein>
<keyword evidence="3" id="KW-1185">Reference proteome</keyword>
<evidence type="ECO:0008006" key="4">
    <source>
        <dbReference type="Google" id="ProtNLM"/>
    </source>
</evidence>
<feature type="transmembrane region" description="Helical" evidence="1">
    <location>
        <begin position="7"/>
        <end position="28"/>
    </location>
</feature>
<comment type="caution">
    <text evidence="2">The sequence shown here is derived from an EMBL/GenBank/DDBJ whole genome shotgun (WGS) entry which is preliminary data.</text>
</comment>
<evidence type="ECO:0000256" key="1">
    <source>
        <dbReference type="SAM" id="Phobius"/>
    </source>
</evidence>
<sequence>MENTKIVLASLLTGIIVGIIFTVLNFPLPAPPTFEAFMGIFGVWSGAAIVSKFIK</sequence>
<dbReference type="NCBIfam" id="TIGR03510">
    <property type="entry name" value="XapX"/>
    <property type="match status" value="1"/>
</dbReference>
<dbReference type="InterPro" id="IPR009872">
    <property type="entry name" value="DUF1427"/>
</dbReference>
<accession>A0A1V4I4K8</accession>
<keyword evidence="1" id="KW-1133">Transmembrane helix</keyword>
<proteinExistence type="predicted"/>
<gene>
    <name evidence="2" type="ORF">CLOTH_19330</name>
</gene>
<reference evidence="2 3" key="1">
    <citation type="submission" date="2017-03" db="EMBL/GenBank/DDBJ databases">
        <title>Genome sequence of Clostridium thermoalcaliphilum DSM 7309.</title>
        <authorList>
            <person name="Poehlein A."/>
            <person name="Daniel R."/>
        </authorList>
    </citation>
    <scope>NUCLEOTIDE SEQUENCE [LARGE SCALE GENOMIC DNA]</scope>
    <source>
        <strain evidence="2 3">DSM 7309</strain>
    </source>
</reference>
<dbReference type="RefSeq" id="WP_079413501.1">
    <property type="nucleotide sequence ID" value="NZ_MZGW01000011.1"/>
</dbReference>
<feature type="transmembrane region" description="Helical" evidence="1">
    <location>
        <begin position="34"/>
        <end position="54"/>
    </location>
</feature>
<dbReference type="AlphaFoldDB" id="A0A1V4I4K8"/>
<name>A0A1V4I4K8_9FIRM</name>
<dbReference type="EMBL" id="MZGW01000011">
    <property type="protein sequence ID" value="OPJ54814.1"/>
    <property type="molecule type" value="Genomic_DNA"/>
</dbReference>
<keyword evidence="1" id="KW-0812">Transmembrane</keyword>
<organism evidence="2 3">
    <name type="scientific">Alkalithermobacter paradoxus</name>
    <dbReference type="NCBI Taxonomy" id="29349"/>
    <lineage>
        <taxon>Bacteria</taxon>
        <taxon>Bacillati</taxon>
        <taxon>Bacillota</taxon>
        <taxon>Clostridia</taxon>
        <taxon>Peptostreptococcales</taxon>
        <taxon>Tepidibacteraceae</taxon>
        <taxon>Alkalithermobacter</taxon>
    </lineage>
</organism>
<dbReference type="STRING" id="29349.CLOTH_19330"/>